<name>A0ABU6XIA0_9FABA</name>
<feature type="compositionally biased region" description="Polar residues" evidence="1">
    <location>
        <begin position="41"/>
        <end position="55"/>
    </location>
</feature>
<dbReference type="EMBL" id="JASCZI010211804">
    <property type="protein sequence ID" value="MED6196824.1"/>
    <property type="molecule type" value="Genomic_DNA"/>
</dbReference>
<feature type="region of interest" description="Disordered" evidence="1">
    <location>
        <begin position="1"/>
        <end position="67"/>
    </location>
</feature>
<gene>
    <name evidence="2" type="ORF">PIB30_050962</name>
</gene>
<evidence type="ECO:0000256" key="1">
    <source>
        <dbReference type="SAM" id="MobiDB-lite"/>
    </source>
</evidence>
<evidence type="ECO:0000313" key="3">
    <source>
        <dbReference type="Proteomes" id="UP001341840"/>
    </source>
</evidence>
<sequence>MLIYRTKANGINTSHRTKSETAIKRRQSEKSGAELTEARHGSQNSGVEAQTLGSPNNGVAAVNSNGGGATQLGNGGWGFNNSLKLQLMETELNEGELGKARSTAAAAQRPRGSSVAVATTAVTHDSGTTSYHHRVLHSLSSKASFGTPRLAAATKLLLTAVVTAGSHGQTNHRHGSPSLNTSLSSCINP</sequence>
<keyword evidence="3" id="KW-1185">Reference proteome</keyword>
<evidence type="ECO:0000313" key="2">
    <source>
        <dbReference type="EMBL" id="MED6196824.1"/>
    </source>
</evidence>
<reference evidence="2 3" key="1">
    <citation type="journal article" date="2023" name="Plants (Basel)">
        <title>Bridging the Gap: Combining Genomics and Transcriptomics Approaches to Understand Stylosanthes scabra, an Orphan Legume from the Brazilian Caatinga.</title>
        <authorList>
            <person name="Ferreira-Neto J.R.C."/>
            <person name="da Silva M.D."/>
            <person name="Binneck E."/>
            <person name="de Melo N.F."/>
            <person name="da Silva R.H."/>
            <person name="de Melo A.L.T.M."/>
            <person name="Pandolfi V."/>
            <person name="Bustamante F.O."/>
            <person name="Brasileiro-Vidal A.C."/>
            <person name="Benko-Iseppon A.M."/>
        </authorList>
    </citation>
    <scope>NUCLEOTIDE SEQUENCE [LARGE SCALE GENOMIC DNA]</scope>
    <source>
        <tissue evidence="2">Leaves</tissue>
    </source>
</reference>
<comment type="caution">
    <text evidence="2">The sequence shown here is derived from an EMBL/GenBank/DDBJ whole genome shotgun (WGS) entry which is preliminary data.</text>
</comment>
<organism evidence="2 3">
    <name type="scientific">Stylosanthes scabra</name>
    <dbReference type="NCBI Taxonomy" id="79078"/>
    <lineage>
        <taxon>Eukaryota</taxon>
        <taxon>Viridiplantae</taxon>
        <taxon>Streptophyta</taxon>
        <taxon>Embryophyta</taxon>
        <taxon>Tracheophyta</taxon>
        <taxon>Spermatophyta</taxon>
        <taxon>Magnoliopsida</taxon>
        <taxon>eudicotyledons</taxon>
        <taxon>Gunneridae</taxon>
        <taxon>Pentapetalae</taxon>
        <taxon>rosids</taxon>
        <taxon>fabids</taxon>
        <taxon>Fabales</taxon>
        <taxon>Fabaceae</taxon>
        <taxon>Papilionoideae</taxon>
        <taxon>50 kb inversion clade</taxon>
        <taxon>dalbergioids sensu lato</taxon>
        <taxon>Dalbergieae</taxon>
        <taxon>Pterocarpus clade</taxon>
        <taxon>Stylosanthes</taxon>
    </lineage>
</organism>
<proteinExistence type="predicted"/>
<feature type="compositionally biased region" description="Basic and acidic residues" evidence="1">
    <location>
        <begin position="17"/>
        <end position="40"/>
    </location>
</feature>
<dbReference type="Proteomes" id="UP001341840">
    <property type="component" value="Unassembled WGS sequence"/>
</dbReference>
<accession>A0ABU6XIA0</accession>
<feature type="region of interest" description="Disordered" evidence="1">
    <location>
        <begin position="166"/>
        <end position="189"/>
    </location>
</feature>
<protein>
    <submittedName>
        <fullName evidence="2">Uncharacterized protein</fullName>
    </submittedName>
</protein>
<feature type="compositionally biased region" description="Polar residues" evidence="1">
    <location>
        <begin position="177"/>
        <end position="189"/>
    </location>
</feature>